<dbReference type="Proteomes" id="UP000323221">
    <property type="component" value="Unassembled WGS sequence"/>
</dbReference>
<evidence type="ECO:0000313" key="1">
    <source>
        <dbReference type="EMBL" id="KAA6435251.1"/>
    </source>
</evidence>
<dbReference type="InterPro" id="IPR027417">
    <property type="entry name" value="P-loop_NTPase"/>
</dbReference>
<organism evidence="1 2">
    <name type="scientific">Agrococcus sediminis</name>
    <dbReference type="NCBI Taxonomy" id="2599924"/>
    <lineage>
        <taxon>Bacteria</taxon>
        <taxon>Bacillati</taxon>
        <taxon>Actinomycetota</taxon>
        <taxon>Actinomycetes</taxon>
        <taxon>Micrococcales</taxon>
        <taxon>Microbacteriaceae</taxon>
        <taxon>Agrococcus</taxon>
    </lineage>
</organism>
<evidence type="ECO:0000313" key="2">
    <source>
        <dbReference type="Proteomes" id="UP000323221"/>
    </source>
</evidence>
<dbReference type="Gene3D" id="3.40.1140.10">
    <property type="match status" value="1"/>
</dbReference>
<gene>
    <name evidence="1" type="ORF">FQ330_05745</name>
</gene>
<comment type="caution">
    <text evidence="1">The sequence shown here is derived from an EMBL/GenBank/DDBJ whole genome shotgun (WGS) entry which is preliminary data.</text>
</comment>
<dbReference type="AlphaFoldDB" id="A0A5M8QJC6"/>
<reference evidence="1 2" key="1">
    <citation type="submission" date="2019-08" db="EMBL/GenBank/DDBJ databases">
        <title>Agrococcus lahaulensis sp. nov., isolated from a cold desert of the Indian Himalayas.</title>
        <authorList>
            <person name="Qu J.H."/>
        </authorList>
    </citation>
    <scope>NUCLEOTIDE SEQUENCE [LARGE SCALE GENOMIC DNA]</scope>
    <source>
        <strain evidence="1 2">NS18</strain>
    </source>
</reference>
<dbReference type="RefSeq" id="WP_146355904.1">
    <property type="nucleotide sequence ID" value="NZ_VOIR01000012.1"/>
</dbReference>
<name>A0A5M8QJC6_9MICO</name>
<dbReference type="OrthoDB" id="174137at2"/>
<dbReference type="SUPFAM" id="SSF52540">
    <property type="entry name" value="P-loop containing nucleoside triphosphate hydrolases"/>
    <property type="match status" value="3"/>
</dbReference>
<dbReference type="EMBL" id="VOIR01000012">
    <property type="protein sequence ID" value="KAA6435251.1"/>
    <property type="molecule type" value="Genomic_DNA"/>
</dbReference>
<proteinExistence type="predicted"/>
<protein>
    <recommendedName>
        <fullName evidence="3">ATP-binding protein</fullName>
    </recommendedName>
</protein>
<accession>A0A5M8QJC6</accession>
<keyword evidence="2" id="KW-1185">Reference proteome</keyword>
<dbReference type="Pfam" id="PF13555">
    <property type="entry name" value="AAA_29"/>
    <property type="match status" value="1"/>
</dbReference>
<evidence type="ECO:0008006" key="3">
    <source>
        <dbReference type="Google" id="ProtNLM"/>
    </source>
</evidence>
<dbReference type="Pfam" id="PF13558">
    <property type="entry name" value="SbcC_Walker_B"/>
    <property type="match status" value="1"/>
</dbReference>
<sequence length="1109" mass="122699">MTMLEIPGLEAPQQRAQWRLAEVQLLNWGTFDGLHRVHVARKGHLITGGSGSGKSSLLDGIAAVLTPDGMLQFNAAAQGAGAARGDRSIVSYVRGAWSKTADEEQDRVVSRFLRPGTVVSGVLLRYGDGADGSLSLARLMFLKGTSTDRSDLRDAYLLEQGELDLERLRGFVTSQANGIDTRGLQRAFPRAVITTSGKHAKFYARLGSLLGISGDNALQLLHRTQSAKNLGGLDHLFRTFMLDRPQTFTIADNAVQQFGELDAAHQHVVELRLQRDALAVMRDIGDRYDDASARAVAAEALRDLVRPFEARERLRLARQERTIADVAAQQARAALAAAREGDAAAADDHRLAQQALDRAGGADLAQLDGRIGDAQREVAHRRAQLERLTRQLADVGIEQAPRDEAQFVELRTMADDELRQPAAKLDMQHPAVQRLAQSTDRRKRIDAELQALRRSRSNIDARRLDVRSRLAAHLGVPEQAVPFAGELLDVRPEERRWTGAIERVLRPLATTLLVRAEHLTAARRWIDGASLGLKLDYELVEATSRSPRSLASDVSLVRKLTVSAGGFHDWLSHRLAEQFDVACVETADELDRFARAVTIRGQVKRSATRYEKDDRFAVDDPTRWLLGSSEARHEALVAQHLEAEADVRAAAREVELLQAEVSLSIRRRQQLKQLLSESWEQYDAEAAGARVAQLHRQRAALTSARSDLQRAASAVEETRAVSDAARAAADEAVAMERTARLELERLDGLIAEAERAVADDGRGELESEAVEQLVAHFRDMRRRIALAELADASREVEGRLSRERERAIGERDLAAQDFAAAATGFQARWAAASADFVARIDDRAGFRALLVTIEANDLPSQEQSFRRLLRDKSSLVVGFLRKELLDAPKEVRERIAPVNESLGRSQFDRDRFLRIRVKLTRGDVVQRFLAELAQIAEGSWDDEDAASAERRFEVLAQLMARLASSDAADRKWRELCLDTRLHVSFLAEVVDSAGLVHATYDSGASLSGGQQQKLVVFCLAAALRYQLTEDGADMPRYGTVILDEAFDKADSAYTRMAMDVFVEFGFHMVLATPLKLLQTLEPYIGGVAVVQNPTQRQSTVDQLGFSEVR</sequence>